<reference evidence="2" key="1">
    <citation type="submission" date="2021-01" db="EMBL/GenBank/DDBJ databases">
        <authorList>
            <person name="Corre E."/>
            <person name="Pelletier E."/>
            <person name="Niang G."/>
            <person name="Scheremetjew M."/>
            <person name="Finn R."/>
            <person name="Kale V."/>
            <person name="Holt S."/>
            <person name="Cochrane G."/>
            <person name="Meng A."/>
            <person name="Brown T."/>
            <person name="Cohen L."/>
        </authorList>
    </citation>
    <scope>NUCLEOTIDE SEQUENCE</scope>
    <source>
        <strain evidence="2">CCAP 955/1</strain>
    </source>
</reference>
<feature type="region of interest" description="Disordered" evidence="1">
    <location>
        <begin position="1"/>
        <end position="32"/>
    </location>
</feature>
<organism evidence="2">
    <name type="scientific">Spumella elongata</name>
    <dbReference type="NCBI Taxonomy" id="89044"/>
    <lineage>
        <taxon>Eukaryota</taxon>
        <taxon>Sar</taxon>
        <taxon>Stramenopiles</taxon>
        <taxon>Ochrophyta</taxon>
        <taxon>Chrysophyceae</taxon>
        <taxon>Chromulinales</taxon>
        <taxon>Chromulinaceae</taxon>
        <taxon>Spumella</taxon>
    </lineage>
</organism>
<name>A0A7S3HR71_9STRA</name>
<dbReference type="AlphaFoldDB" id="A0A7S3HR71"/>
<protein>
    <submittedName>
        <fullName evidence="2">Uncharacterized protein</fullName>
    </submittedName>
</protein>
<sequence>MSGTRSATGLMCSHGSHMDEKIPRPKMPKTALPPELRRKMGLAPRVEEKAGGYEIYQAGSGVLKPVGSGKDGSYLKMKSSIPMSQRASGLAQINGTYQGQRAVIPRARVIESNAIVGKQ</sequence>
<accession>A0A7S3HR71</accession>
<proteinExistence type="predicted"/>
<evidence type="ECO:0000256" key="1">
    <source>
        <dbReference type="SAM" id="MobiDB-lite"/>
    </source>
</evidence>
<evidence type="ECO:0000313" key="2">
    <source>
        <dbReference type="EMBL" id="CAE0302438.1"/>
    </source>
</evidence>
<gene>
    <name evidence="2" type="ORF">SELO1098_LOCUS31296</name>
</gene>
<dbReference type="EMBL" id="HBIC01061050">
    <property type="protein sequence ID" value="CAE0302438.1"/>
    <property type="molecule type" value="Transcribed_RNA"/>
</dbReference>